<feature type="transmembrane region" description="Helical" evidence="1">
    <location>
        <begin position="68"/>
        <end position="90"/>
    </location>
</feature>
<name>A0A6M3L801_9ZZZZ</name>
<evidence type="ECO:0000313" key="2">
    <source>
        <dbReference type="EMBL" id="QJA76187.1"/>
    </source>
</evidence>
<dbReference type="EMBL" id="MT142210">
    <property type="protein sequence ID" value="QJA76187.1"/>
    <property type="molecule type" value="Genomic_DNA"/>
</dbReference>
<dbReference type="AlphaFoldDB" id="A0A6M3L801"/>
<reference evidence="3" key="1">
    <citation type="submission" date="2020-03" db="EMBL/GenBank/DDBJ databases">
        <title>The deep terrestrial virosphere.</title>
        <authorList>
            <person name="Holmfeldt K."/>
            <person name="Nilsson E."/>
            <person name="Simone D."/>
            <person name="Lopez-Fernandez M."/>
            <person name="Wu X."/>
            <person name="de Brujin I."/>
            <person name="Lundin D."/>
            <person name="Andersson A."/>
            <person name="Bertilsson S."/>
            <person name="Dopson M."/>
        </authorList>
    </citation>
    <scope>NUCLEOTIDE SEQUENCE</scope>
    <source>
        <strain evidence="2">MM415A01563</strain>
        <strain evidence="3">MM415B02467</strain>
    </source>
</reference>
<gene>
    <name evidence="2" type="ORF">MM415A01563_0005</name>
    <name evidence="3" type="ORF">MM415B02467_0004</name>
</gene>
<sequence length="95" mass="10492">MNDHCKYEGDLSRLKQICENDIPQIRASLREIERRLVGGNGEGLATRVAINREAIREMRVNFPTMRKAMVWGSVWGGVSGAVTIATFFGVKAIAG</sequence>
<evidence type="ECO:0000256" key="1">
    <source>
        <dbReference type="SAM" id="Phobius"/>
    </source>
</evidence>
<protein>
    <submittedName>
        <fullName evidence="3">Uncharacterized protein</fullName>
    </submittedName>
</protein>
<accession>A0A6M3L801</accession>
<keyword evidence="1" id="KW-0812">Transmembrane</keyword>
<evidence type="ECO:0000313" key="3">
    <source>
        <dbReference type="EMBL" id="QJA89942.1"/>
    </source>
</evidence>
<keyword evidence="1" id="KW-0472">Membrane</keyword>
<keyword evidence="1" id="KW-1133">Transmembrane helix</keyword>
<dbReference type="EMBL" id="MT142880">
    <property type="protein sequence ID" value="QJA89942.1"/>
    <property type="molecule type" value="Genomic_DNA"/>
</dbReference>
<proteinExistence type="predicted"/>
<organism evidence="3">
    <name type="scientific">viral metagenome</name>
    <dbReference type="NCBI Taxonomy" id="1070528"/>
    <lineage>
        <taxon>unclassified sequences</taxon>
        <taxon>metagenomes</taxon>
        <taxon>organismal metagenomes</taxon>
    </lineage>
</organism>